<comment type="similarity">
    <text evidence="1">Belongs to the universal stress protein A family.</text>
</comment>
<protein>
    <submittedName>
        <fullName evidence="5">Universal stress protein</fullName>
    </submittedName>
</protein>
<dbReference type="PRINTS" id="PR01438">
    <property type="entry name" value="UNVRSLSTRESS"/>
</dbReference>
<dbReference type="Gene3D" id="3.40.50.620">
    <property type="entry name" value="HUPs"/>
    <property type="match status" value="2"/>
</dbReference>
<comment type="caution">
    <text evidence="5">The sequence shown here is derived from an EMBL/GenBank/DDBJ whole genome shotgun (WGS) entry which is preliminary data.</text>
</comment>
<gene>
    <name evidence="5" type="ORF">FKG95_20950</name>
</gene>
<dbReference type="Pfam" id="PF00582">
    <property type="entry name" value="Usp"/>
    <property type="match status" value="2"/>
</dbReference>
<evidence type="ECO:0000256" key="2">
    <source>
        <dbReference type="ARBA" id="ARBA00022741"/>
    </source>
</evidence>
<proteinExistence type="inferred from homology"/>
<dbReference type="Proteomes" id="UP000315252">
    <property type="component" value="Unassembled WGS sequence"/>
</dbReference>
<dbReference type="InterPro" id="IPR006015">
    <property type="entry name" value="Universal_stress_UspA"/>
</dbReference>
<evidence type="ECO:0000256" key="1">
    <source>
        <dbReference type="ARBA" id="ARBA00008791"/>
    </source>
</evidence>
<keyword evidence="2" id="KW-0547">Nucleotide-binding</keyword>
<evidence type="ECO:0000259" key="4">
    <source>
        <dbReference type="Pfam" id="PF00582"/>
    </source>
</evidence>
<evidence type="ECO:0000313" key="5">
    <source>
        <dbReference type="EMBL" id="TQV76117.1"/>
    </source>
</evidence>
<keyword evidence="6" id="KW-1185">Reference proteome</keyword>
<sequence length="282" mass="31221">MKKIVMATDLSARSDRALDRAVMLACDHGAELTVVHVIDEGLPASFADAQRDTAMGIIREQIHRILLDSGLNIAIEIVFGRAYVDILEVSERLEADLLVLGVHREDAFKDMFRGTTAERVIRAGNTPILLVKDRVNAAYDKIIVGVDFSVYSRRAIEFAVQFSPESAFHLVHAYDIPFKGFLYGPDTGREVTKQHQIEFEAMIDQEMATFVASLDSKAPTLHYAMQEGTVREVIDREVQRLKPGLLVIGTHGRTGVAHALLGSVAEDLLRTPPCDVLAVKAW</sequence>
<dbReference type="RefSeq" id="WP_142898380.1">
    <property type="nucleotide sequence ID" value="NZ_ML660059.1"/>
</dbReference>
<keyword evidence="3" id="KW-0067">ATP-binding</keyword>
<evidence type="ECO:0000313" key="6">
    <source>
        <dbReference type="Proteomes" id="UP000315252"/>
    </source>
</evidence>
<accession>A0A545TFW1</accession>
<dbReference type="OrthoDB" id="5564966at2"/>
<organism evidence="5 6">
    <name type="scientific">Denitrobaculum tricleocarpae</name>
    <dbReference type="NCBI Taxonomy" id="2591009"/>
    <lineage>
        <taxon>Bacteria</taxon>
        <taxon>Pseudomonadati</taxon>
        <taxon>Pseudomonadota</taxon>
        <taxon>Alphaproteobacteria</taxon>
        <taxon>Rhodospirillales</taxon>
        <taxon>Rhodospirillaceae</taxon>
        <taxon>Denitrobaculum</taxon>
    </lineage>
</organism>
<dbReference type="AlphaFoldDB" id="A0A545TFW1"/>
<dbReference type="PANTHER" id="PTHR46268:SF27">
    <property type="entry name" value="UNIVERSAL STRESS PROTEIN RV2623"/>
    <property type="match status" value="1"/>
</dbReference>
<reference evidence="5 6" key="1">
    <citation type="submission" date="2019-06" db="EMBL/GenBank/DDBJ databases">
        <title>Whole genome sequence for Rhodospirillaceae sp. R148.</title>
        <authorList>
            <person name="Wang G."/>
        </authorList>
    </citation>
    <scope>NUCLEOTIDE SEQUENCE [LARGE SCALE GENOMIC DNA]</scope>
    <source>
        <strain evidence="5 6">R148</strain>
    </source>
</reference>
<dbReference type="EMBL" id="VHSH01000008">
    <property type="protein sequence ID" value="TQV76117.1"/>
    <property type="molecule type" value="Genomic_DNA"/>
</dbReference>
<evidence type="ECO:0000256" key="3">
    <source>
        <dbReference type="ARBA" id="ARBA00022840"/>
    </source>
</evidence>
<dbReference type="PANTHER" id="PTHR46268">
    <property type="entry name" value="STRESS RESPONSE PROTEIN NHAX"/>
    <property type="match status" value="1"/>
</dbReference>
<dbReference type="InterPro" id="IPR006016">
    <property type="entry name" value="UspA"/>
</dbReference>
<feature type="domain" description="UspA" evidence="4">
    <location>
        <begin position="1"/>
        <end position="132"/>
    </location>
</feature>
<dbReference type="CDD" id="cd00293">
    <property type="entry name" value="USP-like"/>
    <property type="match status" value="2"/>
</dbReference>
<feature type="domain" description="UspA" evidence="4">
    <location>
        <begin position="139"/>
        <end position="280"/>
    </location>
</feature>
<dbReference type="SUPFAM" id="SSF52402">
    <property type="entry name" value="Adenine nucleotide alpha hydrolases-like"/>
    <property type="match status" value="2"/>
</dbReference>
<dbReference type="GO" id="GO:0005524">
    <property type="term" value="F:ATP binding"/>
    <property type="evidence" value="ECO:0007669"/>
    <property type="project" value="UniProtKB-KW"/>
</dbReference>
<name>A0A545TFW1_9PROT</name>
<dbReference type="InterPro" id="IPR014729">
    <property type="entry name" value="Rossmann-like_a/b/a_fold"/>
</dbReference>